<dbReference type="PANTHER" id="PTHR13754">
    <property type="entry name" value="METALLO-BETA-LACTAMASE SUPERFAMILY PROTEIN"/>
    <property type="match status" value="1"/>
</dbReference>
<dbReference type="Gene3D" id="3.60.15.10">
    <property type="entry name" value="Ribonuclease Z/Hydroxyacylglutathione hydrolase-like"/>
    <property type="match status" value="1"/>
</dbReference>
<dbReference type="InterPro" id="IPR001279">
    <property type="entry name" value="Metallo-B-lactamas"/>
</dbReference>
<dbReference type="OrthoDB" id="9803916at2"/>
<dbReference type="InterPro" id="IPR052926">
    <property type="entry name" value="Metallo-beta-lactamase_dom"/>
</dbReference>
<dbReference type="RefSeq" id="WP_073376991.1">
    <property type="nucleotide sequence ID" value="NZ_FQXS01000017.1"/>
</dbReference>
<dbReference type="STRING" id="1121409.SAMN02745124_02761"/>
<dbReference type="SUPFAM" id="SSF56281">
    <property type="entry name" value="Metallo-hydrolase/oxidoreductase"/>
    <property type="match status" value="1"/>
</dbReference>
<sequence>MKITTATLAENSASWLKLLAEWGLSILVQVDDTTVLMDTGRSSVAAHNAQLMNIDLSGLDTIVFSHGHEDHTGGLLHLLRLRNLPDKPVRIIAHPDVWSSKCWRSPDGNRYEPIGIPYSRAEAEKLGASFELSAEPVWITESIVTSGEVPMVTDFEAIDDNACVQDHQHVTQDLLADDLSLFIKTPKGLFVVSGCAHRGIVNTIERGLTLTGCTEVFAVIGGIHLFGADERRLEQTIGALRRYDVQRLGVSHCTGQLPAARLAREFGDRFFFNSAGTTTEFTV</sequence>
<dbReference type="InterPro" id="IPR036866">
    <property type="entry name" value="RibonucZ/Hydroxyglut_hydro"/>
</dbReference>
<dbReference type="CDD" id="cd07713">
    <property type="entry name" value="DHPS-like_MBL-fold"/>
    <property type="match status" value="1"/>
</dbReference>
<dbReference type="GO" id="GO:0016740">
    <property type="term" value="F:transferase activity"/>
    <property type="evidence" value="ECO:0007669"/>
    <property type="project" value="TreeGrafter"/>
</dbReference>
<protein>
    <submittedName>
        <fullName evidence="2">7,8-dihydropterin-6-yl-methyl-4-(Beta-D-ribofuranosyl)aminobenzene 5'-phosphate synthase</fullName>
    </submittedName>
</protein>
<name>A0A1M5X5Z1_9BACT</name>
<dbReference type="Pfam" id="PF00753">
    <property type="entry name" value="Lactamase_B"/>
    <property type="match status" value="1"/>
</dbReference>
<proteinExistence type="predicted"/>
<organism evidence="2 3">
    <name type="scientific">Desulfofustis glycolicus DSM 9705</name>
    <dbReference type="NCBI Taxonomy" id="1121409"/>
    <lineage>
        <taxon>Bacteria</taxon>
        <taxon>Pseudomonadati</taxon>
        <taxon>Thermodesulfobacteriota</taxon>
        <taxon>Desulfobulbia</taxon>
        <taxon>Desulfobulbales</taxon>
        <taxon>Desulfocapsaceae</taxon>
        <taxon>Desulfofustis</taxon>
    </lineage>
</organism>
<dbReference type="InterPro" id="IPR041712">
    <property type="entry name" value="DHPS-like_MBL-fold"/>
</dbReference>
<reference evidence="2 3" key="1">
    <citation type="submission" date="2016-11" db="EMBL/GenBank/DDBJ databases">
        <authorList>
            <person name="Jaros S."/>
            <person name="Januszkiewicz K."/>
            <person name="Wedrychowicz H."/>
        </authorList>
    </citation>
    <scope>NUCLEOTIDE SEQUENCE [LARGE SCALE GENOMIC DNA]</scope>
    <source>
        <strain evidence="2 3">DSM 9705</strain>
    </source>
</reference>
<accession>A0A1M5X5Z1</accession>
<evidence type="ECO:0000313" key="2">
    <source>
        <dbReference type="EMBL" id="SHH94914.1"/>
    </source>
</evidence>
<dbReference type="EMBL" id="FQXS01000017">
    <property type="protein sequence ID" value="SHH94914.1"/>
    <property type="molecule type" value="Genomic_DNA"/>
</dbReference>
<dbReference type="AlphaFoldDB" id="A0A1M5X5Z1"/>
<evidence type="ECO:0000313" key="3">
    <source>
        <dbReference type="Proteomes" id="UP000184139"/>
    </source>
</evidence>
<dbReference type="Proteomes" id="UP000184139">
    <property type="component" value="Unassembled WGS sequence"/>
</dbReference>
<gene>
    <name evidence="2" type="ORF">SAMN02745124_02761</name>
</gene>
<feature type="domain" description="Metallo-beta-lactamase" evidence="1">
    <location>
        <begin position="22"/>
        <end position="223"/>
    </location>
</feature>
<dbReference type="PANTHER" id="PTHR13754:SF13">
    <property type="entry name" value="METALLO-BETA-LACTAMASE SUPERFAMILY PROTEIN (AFU_ORTHOLOGUE AFUA_3G07630)"/>
    <property type="match status" value="1"/>
</dbReference>
<dbReference type="SMART" id="SM00849">
    <property type="entry name" value="Lactamase_B"/>
    <property type="match status" value="1"/>
</dbReference>
<keyword evidence="3" id="KW-1185">Reference proteome</keyword>
<evidence type="ECO:0000259" key="1">
    <source>
        <dbReference type="SMART" id="SM00849"/>
    </source>
</evidence>